<keyword evidence="1" id="KW-0812">Transmembrane</keyword>
<keyword evidence="3" id="KW-1185">Reference proteome</keyword>
<evidence type="ECO:0000313" key="3">
    <source>
        <dbReference type="Proteomes" id="UP001054945"/>
    </source>
</evidence>
<dbReference type="AlphaFoldDB" id="A0AAV4VY16"/>
<dbReference type="EMBL" id="BPLR01015327">
    <property type="protein sequence ID" value="GIY75351.1"/>
    <property type="molecule type" value="Genomic_DNA"/>
</dbReference>
<keyword evidence="1" id="KW-0472">Membrane</keyword>
<sequence>MIPTEQASNKNCRTTFRCCCSLNTTIPSLGVNVALMTWRRTSIFVRLNNKRESPRLLLRVIYMDIFLDLFSPLGLVLANPPPLSCTKSPPLSRDVRQ</sequence>
<evidence type="ECO:0000313" key="2">
    <source>
        <dbReference type="EMBL" id="GIY75351.1"/>
    </source>
</evidence>
<accession>A0AAV4VY16</accession>
<keyword evidence="1" id="KW-1133">Transmembrane helix</keyword>
<protein>
    <submittedName>
        <fullName evidence="2">Uncharacterized protein</fullName>
    </submittedName>
</protein>
<gene>
    <name evidence="2" type="ORF">CEXT_716321</name>
</gene>
<feature type="transmembrane region" description="Helical" evidence="1">
    <location>
        <begin position="56"/>
        <end position="78"/>
    </location>
</feature>
<reference evidence="2 3" key="1">
    <citation type="submission" date="2021-06" db="EMBL/GenBank/DDBJ databases">
        <title>Caerostris extrusa draft genome.</title>
        <authorList>
            <person name="Kono N."/>
            <person name="Arakawa K."/>
        </authorList>
    </citation>
    <scope>NUCLEOTIDE SEQUENCE [LARGE SCALE GENOMIC DNA]</scope>
</reference>
<organism evidence="2 3">
    <name type="scientific">Caerostris extrusa</name>
    <name type="common">Bark spider</name>
    <name type="synonym">Caerostris bankana</name>
    <dbReference type="NCBI Taxonomy" id="172846"/>
    <lineage>
        <taxon>Eukaryota</taxon>
        <taxon>Metazoa</taxon>
        <taxon>Ecdysozoa</taxon>
        <taxon>Arthropoda</taxon>
        <taxon>Chelicerata</taxon>
        <taxon>Arachnida</taxon>
        <taxon>Araneae</taxon>
        <taxon>Araneomorphae</taxon>
        <taxon>Entelegynae</taxon>
        <taxon>Araneoidea</taxon>
        <taxon>Araneidae</taxon>
        <taxon>Caerostris</taxon>
    </lineage>
</organism>
<comment type="caution">
    <text evidence="2">The sequence shown here is derived from an EMBL/GenBank/DDBJ whole genome shotgun (WGS) entry which is preliminary data.</text>
</comment>
<dbReference type="Proteomes" id="UP001054945">
    <property type="component" value="Unassembled WGS sequence"/>
</dbReference>
<evidence type="ECO:0000256" key="1">
    <source>
        <dbReference type="SAM" id="Phobius"/>
    </source>
</evidence>
<proteinExistence type="predicted"/>
<name>A0AAV4VY16_CAEEX</name>